<dbReference type="InterPro" id="IPR032876">
    <property type="entry name" value="J_dom"/>
</dbReference>
<evidence type="ECO:0000256" key="1">
    <source>
        <dbReference type="SAM" id="Coils"/>
    </source>
</evidence>
<name>A0A376BTX2_9NEIS</name>
<dbReference type="Pfam" id="PF24801">
    <property type="entry name" value="FNIII-A_GpJ"/>
    <property type="match status" value="1"/>
</dbReference>
<keyword evidence="5" id="KW-1185">Reference proteome</keyword>
<gene>
    <name evidence="4" type="ORF">NCTC10283_01845</name>
</gene>
<dbReference type="Gene3D" id="1.20.5.340">
    <property type="match status" value="1"/>
</dbReference>
<dbReference type="Proteomes" id="UP000254209">
    <property type="component" value="Unassembled WGS sequence"/>
</dbReference>
<dbReference type="InterPro" id="IPR013783">
    <property type="entry name" value="Ig-like_fold"/>
</dbReference>
<protein>
    <submittedName>
        <fullName evidence="4">Chromosome condensation complex Condensin, subunit D2</fullName>
    </submittedName>
</protein>
<accession>A0A376BTX2</accession>
<sequence length="2776" mass="297506">MGSKKGGGARTPYEAPNTLNSAQNLRIIDAICEGEIAGFANGDDAPFKSIYFDDTPVQNPDNSFNFKGVTGFFQAGTPDQSYLPTFDATERTVSVGANVKHNTPIVRAISDNAINRLRVTVGVERNLQVKDNGDSVAANTQLVVELINHSGVQATRDVVFNEKGSGAFYHDVLFDVLPAVPFNLRVRRVTPDSTNDKTANNTFFASFVEIIDVKMSYPHTALAALKIDSDQFGNQIPRRNYLIKGKLLQVPSNYNPETRQYSGSLWDGSFKMAWSNNPAWVFYDLLTNPRYSTLAKRLTANDIDKWALYQVAKYCDELVPDGFGGQEPRFVCNAYITDLRQAADLLNDLASVFCGLAVWNGNQISVLQDKHSDPVAHYGNGNVKDGKFDYASAQMKAIHTAVHVKYSDKHDGYRAKVEYIANNQAISCYGLNVKQVTAFGCDSRGQAARFGAWILQTELKQQHTITFTVGREGLKHLPYDIIRIADNHYAGAEISGRIVAVSGNQITLDREIKNAVGAMWFYTDTVSGSLKSVKIAQQINKTQIRLESQINVQMGAFWAMSGRVKPRLYRAMSVKENTNDGTYTITALLHDAEKYSVIDESAVFDNAVNTLHGSIPELHNAAVSAENGGLRLSWDNLTADGDVLDYDIKLYKNNVLYRHIPNNPTAEIRFDNLPNGDYRAEIRGRNARGVYSKPLIKAWQINYEIKGLRANPKTLAIELVWTLPEILTTAAHTEIWYAKENNFQAAQKLSKLPAPQNSYTLTGVGVLETYYFWARLVDENGNSGEFTAVVVGKSDPNPAPIVAHIQGAITKTELSQALLNQFKADDLAAENRAKAAAAADAANKVAAEATARAAAIRAEANARADSIRAETTARTAAIQNAADNQAAALRAEAQKLNTAIANAAQTAQSNLNTKAAELTQKASELGNRITQVETVNTQQAQAIQTVTAAQSNTAAALEAEKIARANGDRAESQARETLAAKVQQNTVAIASEREARTTAQTAETRAREALAARVGNAETAINAERTARTTADQAQTAEINAAKSRIGTAEGSLNNLQRTMSEQNRALSESLSTLSAKTTVGENLVSDGLLQNAAMWRSYYNHDLNKYFVSDLTDGKFGSVGVRKRGATTFWNYSRTDTVILPERTYRFSAWVRKSAHYSGFNYFVYERKNLNNYGHFRFDDSRLRANEWVYIEQVARGSAFGDTLINVGFALAHTNAASDIVIEMQNFRFEDITDSVQTDNIQAELTAHKSAQAETDRAQTAEINTAKSQIGNNKSAIDSIRTTKADKAEVASLARTTLQSEWRSDVNAAKTQSATDAQAKADAAKQAAIIAADTAATAKANAAKSAAIAEATNTATAKAEAAKAAAIADAAAKDAVLKQQAATDAQTKADAAKNAAIAEATRLNTATTAKITALEQTVSNQNSATASQISELKTSFGKAAGANQLPNPNLENWQSNMPVGWVIYNNNRSTQPETVTHLAGQGVDKSTAIRVAWSGRNGSTKGIYTNIALWEKGEFYILAVAARVPDGQPENGKIALHFANAPAWLNQEYLAQPILSRNWQWTVLKAKKPAQDTGRYNEFFISVESDYTGEAVEYCLPYASKGEVWTGYKAPDFAGNLATLEAALTSEREARTTADRAQTAEIQAAKSQIGNNKSAIDSIRTTKADKTEVASLARTTLQSEWRSDVNAAKTQSATDAQAKAEAAKQAAITAADTAATAKASAAKSAAIAEAANTATAKAEAAKAAAIADAAAKDAVLKQQAATDAQTKADAAKNAAIAEATRLNTATTAKITALEQTVSNQNSATASQISELKTSFGKAAGANQLPNPNLETWANGFPVGWYGYNNNRNPQPETVTRLAGQGVDKSTAIRVAWSGQNGSTKGIYTHAALWEKGEFYILAIAARVPDGQPENGKIGLHFANLPAWIGQEYLAQPTLSRNWQWTVLKAKKPVQDTGAFNQLYISVIDYTGEAVEYCLPYASKGEVWTGYKAPDFAENLATLEAALTSEREARTTADRAQTAEIQAAKSQMNQNKSAIDSIRTTKADKTEVASLARTTLQSEWRSDVNAAKNQAATDAQTKADAAKQAAITAADTAATAKANAAKSAAIAEAANTATAKAEAAKAAAIADAAAKDAVLKQQAATDAQTKADTAKNAAIAEATRLNTATTAKITVLEQTVSNQNSATATQISGLTAKLDNLQVGGRNYLKNSNFSNDLRHWSNWGVAERILISGSLKLAANNNEPFRGIGQVIDNLEPNTQYTLSFMAWAAVGEVVNFGVHFRKPSGILSQTWGNIQVGSEMARYSTVITTPNVAEFNQIYLMIGGVARAPYEIYLNKIKFERGNVATDWSPAPEDVEGQATAIQAELTAHKSAQAETDRAQTAEINTAKSQIGTAQSEISSLKTTVANNQQTATTQINSLNSKMGTAEANIRTAQTATTALNGKVQSLYTLKTETVSGGKKVVAGLSVGADGASGESQFNIHANKFAVWDGGSLKPVFSVVTQNGKTMTAISGDLIADGTILGKHLAASQMINAPTISGGVISGSLIRGARMEAVDLEAANIIGDVVAARTFAVEENRLICRIGTSRKTSRTLVVPQILAVAENGETVVLSLWLNGVKQSEKTLTSPTKTVGVKKRVEHTFHTPALQLNAQIAPVSVSGWIPPTQVSGHIPGTRVSGWVNGGTVSGDIPGTNVSATIPGTTVSGQINGTNIGGTIPQQAVLLNFEIPIDIPYTTPKTGGIAYSKVINGSAHTLEILCTIDNNRDLRPLGDVSGVVCFVI</sequence>
<dbReference type="PANTHER" id="PTHR36251">
    <property type="entry name" value="FELS-1 PROPHAGE HOST SPECIFICITY PROTEIN-RELATED"/>
    <property type="match status" value="1"/>
</dbReference>
<evidence type="ECO:0000259" key="3">
    <source>
        <dbReference type="Pfam" id="PF24801"/>
    </source>
</evidence>
<dbReference type="Pfam" id="PF13550">
    <property type="entry name" value="Phage-tail_3"/>
    <property type="match status" value="1"/>
</dbReference>
<dbReference type="InterPro" id="IPR008979">
    <property type="entry name" value="Galactose-bd-like_sf"/>
</dbReference>
<feature type="domain" description="Tip attachment protein J HDII-ins2" evidence="3">
    <location>
        <begin position="89"/>
        <end position="212"/>
    </location>
</feature>
<dbReference type="SUPFAM" id="SSF49785">
    <property type="entry name" value="Galactose-binding domain-like"/>
    <property type="match status" value="1"/>
</dbReference>
<dbReference type="STRING" id="1120980.GCA_000745955_00102"/>
<feature type="coiled-coil region" evidence="1">
    <location>
        <begin position="879"/>
        <end position="906"/>
    </location>
</feature>
<evidence type="ECO:0000313" key="5">
    <source>
        <dbReference type="Proteomes" id="UP000254209"/>
    </source>
</evidence>
<dbReference type="InterPro" id="IPR055385">
    <property type="entry name" value="GpJ_HDII-ins2"/>
</dbReference>
<dbReference type="InterPro" id="IPR053171">
    <property type="entry name" value="Viral_Tip_Attach_Protein"/>
</dbReference>
<dbReference type="RefSeq" id="WP_034296368.1">
    <property type="nucleotide sequence ID" value="NZ_CP091519.2"/>
</dbReference>
<proteinExistence type="predicted"/>
<keyword evidence="1" id="KW-0175">Coiled coil</keyword>
<organism evidence="4 5">
    <name type="scientific">Alysiella crassa</name>
    <dbReference type="NCBI Taxonomy" id="153491"/>
    <lineage>
        <taxon>Bacteria</taxon>
        <taxon>Pseudomonadati</taxon>
        <taxon>Pseudomonadota</taxon>
        <taxon>Betaproteobacteria</taxon>
        <taxon>Neisseriales</taxon>
        <taxon>Neisseriaceae</taxon>
        <taxon>Alysiella</taxon>
    </lineage>
</organism>
<dbReference type="PANTHER" id="PTHR36251:SF2">
    <property type="entry name" value="GIFSY-2 PROPHAGE HOST SPECIFICITY PROTEIN J, PHAGE LAMBDA"/>
    <property type="match status" value="1"/>
</dbReference>
<dbReference type="OrthoDB" id="109844at2"/>
<reference evidence="4 5" key="1">
    <citation type="submission" date="2018-06" db="EMBL/GenBank/DDBJ databases">
        <authorList>
            <consortium name="Pathogen Informatics"/>
            <person name="Doyle S."/>
        </authorList>
    </citation>
    <scope>NUCLEOTIDE SEQUENCE [LARGE SCALE GENOMIC DNA]</scope>
    <source>
        <strain evidence="4 5">NCTC10283</strain>
    </source>
</reference>
<dbReference type="EMBL" id="UFSO01000003">
    <property type="protein sequence ID" value="SSY80291.1"/>
    <property type="molecule type" value="Genomic_DNA"/>
</dbReference>
<evidence type="ECO:0000259" key="2">
    <source>
        <dbReference type="Pfam" id="PF13550"/>
    </source>
</evidence>
<feature type="domain" description="Tip attachment protein J" evidence="2">
    <location>
        <begin position="341"/>
        <end position="501"/>
    </location>
</feature>
<dbReference type="Gene3D" id="2.60.40.10">
    <property type="entry name" value="Immunoglobulins"/>
    <property type="match status" value="1"/>
</dbReference>
<dbReference type="Gene3D" id="2.60.120.260">
    <property type="entry name" value="Galactose-binding domain-like"/>
    <property type="match status" value="1"/>
</dbReference>
<evidence type="ECO:0000313" key="4">
    <source>
        <dbReference type="EMBL" id="SSY80291.1"/>
    </source>
</evidence>